<accession>A0A8J2WHE4</accession>
<dbReference type="PANTHER" id="PTHR43173:SF19">
    <property type="entry name" value="AARF DOMAIN-CONTAINING PROTEIN KINASE 1"/>
    <property type="match status" value="1"/>
</dbReference>
<evidence type="ECO:0000256" key="1">
    <source>
        <dbReference type="ARBA" id="ARBA00009670"/>
    </source>
</evidence>
<dbReference type="InterPro" id="IPR051130">
    <property type="entry name" value="Mito_struct-func_regulator"/>
</dbReference>
<dbReference type="Pfam" id="PF03109">
    <property type="entry name" value="ABC1"/>
    <property type="match status" value="1"/>
</dbReference>
<evidence type="ECO:0000313" key="4">
    <source>
        <dbReference type="Proteomes" id="UP000789390"/>
    </source>
</evidence>
<dbReference type="AlphaFoldDB" id="A0A8J2WHE4"/>
<dbReference type="GO" id="GO:0055088">
    <property type="term" value="P:lipid homeostasis"/>
    <property type="evidence" value="ECO:0007669"/>
    <property type="project" value="TreeGrafter"/>
</dbReference>
<organism evidence="3 4">
    <name type="scientific">Daphnia galeata</name>
    <dbReference type="NCBI Taxonomy" id="27404"/>
    <lineage>
        <taxon>Eukaryota</taxon>
        <taxon>Metazoa</taxon>
        <taxon>Ecdysozoa</taxon>
        <taxon>Arthropoda</taxon>
        <taxon>Crustacea</taxon>
        <taxon>Branchiopoda</taxon>
        <taxon>Diplostraca</taxon>
        <taxon>Cladocera</taxon>
        <taxon>Anomopoda</taxon>
        <taxon>Daphniidae</taxon>
        <taxon>Daphnia</taxon>
    </lineage>
</organism>
<sequence length="509" mass="58349">MQKKNIFKVGVALLSTSFGAYYNKEIVDGSVGAIRFAKTARTVGEILVDYKRTIYSKTIDISSKKYPQMRSDVHLRSAQRLLKLCEQQGGAFIKVGQHLGALDYLLPAEYVNTMKILHNQAPQSTYEEVLKVIKEDLKCEPTQIFRTIEKIPLGTASLAQVHKAELHDGRIVAVKVQHPLVKSYSTIDIKSMEILVNFASWVFPDLKLDWLVRATKNTLPFELNFLLEGKNAEKTSGLMKHLPWLHIPKVFWDFSTSRVLTMEYCGGYEIATLGEGKKPEFEPFKKEISQKITQLYSDMIFLHGYVHCDPHHGNLKIELNNKRQIVLHLLDHGLYTQLPLEFRETYAKFWMSIIHADVHEMQKHSEKLGVKELYAYFACMVSGRSMTSVLGGKTKKAKSSEEEKQIKIDASIHLNQIMQVLHQVPSEMLFILKTNDLLRGLNSTLGINDSINSISTMSRSCANAHFLKEYKQCTSLPHKLRVIVSHYVTYFRITTYEIFLWWTSLLNPF</sequence>
<dbReference type="InterPro" id="IPR011009">
    <property type="entry name" value="Kinase-like_dom_sf"/>
</dbReference>
<comment type="caution">
    <text evidence="3">The sequence shown here is derived from an EMBL/GenBank/DDBJ whole genome shotgun (WGS) entry which is preliminary data.</text>
</comment>
<dbReference type="GO" id="GO:0007005">
    <property type="term" value="P:mitochondrion organization"/>
    <property type="evidence" value="ECO:0007669"/>
    <property type="project" value="TreeGrafter"/>
</dbReference>
<proteinExistence type="inferred from homology"/>
<dbReference type="GO" id="GO:0005743">
    <property type="term" value="C:mitochondrial inner membrane"/>
    <property type="evidence" value="ECO:0007669"/>
    <property type="project" value="TreeGrafter"/>
</dbReference>
<evidence type="ECO:0000259" key="2">
    <source>
        <dbReference type="Pfam" id="PF03109"/>
    </source>
</evidence>
<dbReference type="SUPFAM" id="SSF56112">
    <property type="entry name" value="Protein kinase-like (PK-like)"/>
    <property type="match status" value="1"/>
</dbReference>
<name>A0A8J2WHE4_9CRUS</name>
<reference evidence="3" key="1">
    <citation type="submission" date="2021-11" db="EMBL/GenBank/DDBJ databases">
        <authorList>
            <person name="Schell T."/>
        </authorList>
    </citation>
    <scope>NUCLEOTIDE SEQUENCE</scope>
    <source>
        <strain evidence="3">M5</strain>
    </source>
</reference>
<protein>
    <recommendedName>
        <fullName evidence="2">ABC1 atypical kinase-like domain-containing protein</fullName>
    </recommendedName>
</protein>
<dbReference type="OrthoDB" id="427480at2759"/>
<dbReference type="InterPro" id="IPR045307">
    <property type="entry name" value="ADCK1_dom"/>
</dbReference>
<dbReference type="CDD" id="cd13969">
    <property type="entry name" value="ADCK1-like"/>
    <property type="match status" value="1"/>
</dbReference>
<evidence type="ECO:0000313" key="3">
    <source>
        <dbReference type="EMBL" id="CAH0099572.1"/>
    </source>
</evidence>
<dbReference type="EMBL" id="CAKKLH010000021">
    <property type="protein sequence ID" value="CAH0099572.1"/>
    <property type="molecule type" value="Genomic_DNA"/>
</dbReference>
<dbReference type="InterPro" id="IPR004147">
    <property type="entry name" value="ABC1_dom"/>
</dbReference>
<comment type="similarity">
    <text evidence="1">Belongs to the protein kinase superfamily. ADCK protein kinase family.</text>
</comment>
<gene>
    <name evidence="3" type="ORF">DGAL_LOCUS1717</name>
</gene>
<dbReference type="Proteomes" id="UP000789390">
    <property type="component" value="Unassembled WGS sequence"/>
</dbReference>
<feature type="domain" description="ABC1 atypical kinase-like" evidence="2">
    <location>
        <begin position="117"/>
        <end position="364"/>
    </location>
</feature>
<keyword evidence="4" id="KW-1185">Reference proteome</keyword>
<dbReference type="PANTHER" id="PTHR43173">
    <property type="entry name" value="ABC1 FAMILY PROTEIN"/>
    <property type="match status" value="1"/>
</dbReference>